<organism evidence="9 10">
    <name type="scientific">Nelumbo nucifera</name>
    <name type="common">Sacred lotus</name>
    <dbReference type="NCBI Taxonomy" id="4432"/>
    <lineage>
        <taxon>Eukaryota</taxon>
        <taxon>Viridiplantae</taxon>
        <taxon>Streptophyta</taxon>
        <taxon>Embryophyta</taxon>
        <taxon>Tracheophyta</taxon>
        <taxon>Spermatophyta</taxon>
        <taxon>Magnoliopsida</taxon>
        <taxon>Proteales</taxon>
        <taxon>Nelumbonaceae</taxon>
        <taxon>Nelumbo</taxon>
    </lineage>
</organism>
<name>A0A1U8B8Q2_NELNU</name>
<dbReference type="InterPro" id="IPR000528">
    <property type="entry name" value="Plant_nsLTP"/>
</dbReference>
<evidence type="ECO:0000256" key="3">
    <source>
        <dbReference type="ARBA" id="ARBA00022622"/>
    </source>
</evidence>
<evidence type="ECO:0000256" key="6">
    <source>
        <dbReference type="ARBA" id="ARBA00023180"/>
    </source>
</evidence>
<reference evidence="10" key="1">
    <citation type="submission" date="2025-08" db="UniProtKB">
        <authorList>
            <consortium name="RefSeq"/>
        </authorList>
    </citation>
    <scope>IDENTIFICATION</scope>
</reference>
<keyword evidence="7" id="KW-0449">Lipoprotein</keyword>
<dbReference type="Pfam" id="PF14368">
    <property type="entry name" value="LTP_2"/>
    <property type="match status" value="1"/>
</dbReference>
<protein>
    <submittedName>
        <fullName evidence="10">Uncharacterized protein LOC104610884</fullName>
    </submittedName>
</protein>
<gene>
    <name evidence="10" type="primary">LOC104610884</name>
</gene>
<dbReference type="GO" id="GO:0098552">
    <property type="term" value="C:side of membrane"/>
    <property type="evidence" value="ECO:0007669"/>
    <property type="project" value="UniProtKB-KW"/>
</dbReference>
<dbReference type="GO" id="GO:0008289">
    <property type="term" value="F:lipid binding"/>
    <property type="evidence" value="ECO:0007669"/>
    <property type="project" value="InterPro"/>
</dbReference>
<evidence type="ECO:0000313" key="9">
    <source>
        <dbReference type="Proteomes" id="UP000189703"/>
    </source>
</evidence>
<dbReference type="Proteomes" id="UP000189703">
    <property type="component" value="Unplaced"/>
</dbReference>
<dbReference type="FunFam" id="1.10.110.10:FF:000001">
    <property type="entry name" value="Bifunctional inhibitor/lipid-transfer protein/seed storage 2S albumin superfamily protein"/>
    <property type="match status" value="1"/>
</dbReference>
<evidence type="ECO:0000256" key="1">
    <source>
        <dbReference type="ARBA" id="ARBA00004609"/>
    </source>
</evidence>
<keyword evidence="5" id="KW-1015">Disulfide bond</keyword>
<dbReference type="PANTHER" id="PTHR33044">
    <property type="entry name" value="BIFUNCTIONAL INHIBITOR/LIPID-TRANSFER PROTEIN/SEED STORAGE 2S ALBUMIN SUPERFAMILY PROTEIN-RELATED"/>
    <property type="match status" value="1"/>
</dbReference>
<dbReference type="SMART" id="SM00499">
    <property type="entry name" value="AAI"/>
    <property type="match status" value="1"/>
</dbReference>
<proteinExistence type="inferred from homology"/>
<comment type="subcellular location">
    <subcellularLocation>
        <location evidence="1">Cell membrane</location>
        <topology evidence="1">Lipid-anchor</topology>
        <topology evidence="1">GPI-anchor</topology>
    </subcellularLocation>
</comment>
<evidence type="ECO:0000256" key="7">
    <source>
        <dbReference type="ARBA" id="ARBA00023288"/>
    </source>
</evidence>
<dbReference type="InterPro" id="IPR043325">
    <property type="entry name" value="LTSS"/>
</dbReference>
<dbReference type="InterPro" id="IPR016140">
    <property type="entry name" value="Bifunc_inhib/LTP/seed_store"/>
</dbReference>
<evidence type="ECO:0000313" key="10">
    <source>
        <dbReference type="RefSeq" id="XP_010276018.1"/>
    </source>
</evidence>
<evidence type="ECO:0000256" key="8">
    <source>
        <dbReference type="SAM" id="MobiDB-lite"/>
    </source>
</evidence>
<dbReference type="GeneID" id="104610884"/>
<keyword evidence="6" id="KW-0325">Glycoprotein</keyword>
<dbReference type="GO" id="GO:0006869">
    <property type="term" value="P:lipid transport"/>
    <property type="evidence" value="ECO:0007669"/>
    <property type="project" value="InterPro"/>
</dbReference>
<evidence type="ECO:0000256" key="2">
    <source>
        <dbReference type="ARBA" id="ARBA00009748"/>
    </source>
</evidence>
<keyword evidence="9" id="KW-1185">Reference proteome</keyword>
<dbReference type="InterPro" id="IPR036312">
    <property type="entry name" value="Bifun_inhib/LTP/seed_sf"/>
</dbReference>
<keyword evidence="3" id="KW-0472">Membrane</keyword>
<evidence type="ECO:0000256" key="5">
    <source>
        <dbReference type="ARBA" id="ARBA00023157"/>
    </source>
</evidence>
<dbReference type="OrthoDB" id="911994at2759"/>
<evidence type="ECO:0000256" key="4">
    <source>
        <dbReference type="ARBA" id="ARBA00022729"/>
    </source>
</evidence>
<feature type="compositionally biased region" description="Polar residues" evidence="8">
    <location>
        <begin position="175"/>
        <end position="186"/>
    </location>
</feature>
<sequence length="283" mass="29848">MMMPVVIFCSPKMKEGKAEEEGEREENLAVCIRVSGGVCRCCNLQEMEWGRRRERTKGEEERKRGRGPFAGGCCRLRRLDSGFAGCTTVLVGMSPCLNYITGNSSTPSSSCCLQLASVVKSNPRCLCDVLNGGVSSLGIQINQTQALTLPNACNVQTLPVSACNSNSFWVVSPTASPAGTPDTKTTPAVPAANPESKATPEGLVAGTAIAGDGSHRRRGRRGKRAASKITAIASVLSSSCSGSGGDATRTIDNIATFVAYIFSDLLLLLCPNPEQSSDGFWVC</sequence>
<dbReference type="GO" id="GO:0005886">
    <property type="term" value="C:plasma membrane"/>
    <property type="evidence" value="ECO:0007669"/>
    <property type="project" value="UniProtKB-SubCell"/>
</dbReference>
<accession>A0A1U8B8Q2</accession>
<feature type="region of interest" description="Disordered" evidence="8">
    <location>
        <begin position="175"/>
        <end position="197"/>
    </location>
</feature>
<dbReference type="AlphaFoldDB" id="A0A1U8B8Q2"/>
<dbReference type="RefSeq" id="XP_010276018.1">
    <property type="nucleotide sequence ID" value="XM_010277716.2"/>
</dbReference>
<dbReference type="PRINTS" id="PR00382">
    <property type="entry name" value="LIPIDTRNSFER"/>
</dbReference>
<dbReference type="Gene3D" id="1.10.110.10">
    <property type="entry name" value="Plant lipid-transfer and hydrophobic proteins"/>
    <property type="match status" value="1"/>
</dbReference>
<dbReference type="SUPFAM" id="SSF47699">
    <property type="entry name" value="Bifunctional inhibitor/lipid-transfer protein/seed storage 2S albumin"/>
    <property type="match status" value="1"/>
</dbReference>
<dbReference type="CDD" id="cd00010">
    <property type="entry name" value="AAI_LTSS"/>
    <property type="match status" value="1"/>
</dbReference>
<dbReference type="KEGG" id="nnu:104610884"/>
<keyword evidence="4" id="KW-0732">Signal</keyword>
<comment type="similarity">
    <text evidence="2">Belongs to the plant LTP family.</text>
</comment>
<keyword evidence="3" id="KW-0336">GPI-anchor</keyword>
<dbReference type="eggNOG" id="ENOG502RZKK">
    <property type="taxonomic scope" value="Eukaryota"/>
</dbReference>